<evidence type="ECO:0000259" key="7">
    <source>
        <dbReference type="PROSITE" id="PS50157"/>
    </source>
</evidence>
<evidence type="ECO:0000256" key="1">
    <source>
        <dbReference type="ARBA" id="ARBA00022723"/>
    </source>
</evidence>
<evidence type="ECO:0000256" key="3">
    <source>
        <dbReference type="ARBA" id="ARBA00022771"/>
    </source>
</evidence>
<dbReference type="PANTHER" id="PTHR24379">
    <property type="entry name" value="KRAB AND ZINC FINGER DOMAIN-CONTAINING"/>
    <property type="match status" value="1"/>
</dbReference>
<dbReference type="GO" id="GO:0000977">
    <property type="term" value="F:RNA polymerase II transcription regulatory region sequence-specific DNA binding"/>
    <property type="evidence" value="ECO:0007669"/>
    <property type="project" value="TreeGrafter"/>
</dbReference>
<gene>
    <name evidence="8" type="ORF">TCLT_LOCUS5029</name>
</gene>
<keyword evidence="9" id="KW-1185">Reference proteome</keyword>
<dbReference type="WBParaSite" id="TCLT_0000504001-mRNA-1">
    <property type="protein sequence ID" value="TCLT_0000504001-mRNA-1"/>
    <property type="gene ID" value="TCLT_0000504001"/>
</dbReference>
<proteinExistence type="predicted"/>
<dbReference type="OrthoDB" id="3437960at2759"/>
<keyword evidence="2" id="KW-0677">Repeat</keyword>
<feature type="domain" description="C2H2-type" evidence="7">
    <location>
        <begin position="280"/>
        <end position="308"/>
    </location>
</feature>
<dbReference type="GO" id="GO:0005634">
    <property type="term" value="C:nucleus"/>
    <property type="evidence" value="ECO:0007669"/>
    <property type="project" value="TreeGrafter"/>
</dbReference>
<feature type="domain" description="C2H2-type" evidence="7">
    <location>
        <begin position="344"/>
        <end position="367"/>
    </location>
</feature>
<sequence>MNNSIKRRKADVKRLEKKHICQTCSARFPFPNKLRLHIKSNHSRKFFAKCQALCLAHACELCPLRFNRFNELRTHMCHAHKIIHSCHLCTYSSGVKAELKKHVIRCHESGVRCTIGGCTAVVAYNRLRRHISEVHCAGKRNIQSSSNEENDQALKIPAVTESHSDEEITDAKSVSTVEESGFESNTSEDNSVVSSCQPSVDQVNAQNLQINEKERLNTATVAETNYSVLHGEVEFNQVCQRKVDYSDKGESGNSLASIKTQKTEQKDTMISFASTESGKYSCPECKKAFQCVKQSRQHWNRTHREKRSKLKTHGCEVSEYAKRLLGHSELQGYVSAAYNQQTSYTCSTCIKEFSSRAQFAIHLQRYHLVSIRDVPHGFSDETNVSGSHAVNGLHTNLQNVMLKRRDIPA</sequence>
<dbReference type="PANTHER" id="PTHR24379:SF133">
    <property type="entry name" value="ZFP617 PROTEIN-RELATED"/>
    <property type="match status" value="1"/>
</dbReference>
<evidence type="ECO:0000256" key="5">
    <source>
        <dbReference type="PROSITE-ProRule" id="PRU00042"/>
    </source>
</evidence>
<name>A0A0N5CXC0_THECL</name>
<evidence type="ECO:0000256" key="4">
    <source>
        <dbReference type="ARBA" id="ARBA00022833"/>
    </source>
</evidence>
<evidence type="ECO:0000313" key="8">
    <source>
        <dbReference type="EMBL" id="VDN02229.1"/>
    </source>
</evidence>
<keyword evidence="4" id="KW-0862">Zinc</keyword>
<dbReference type="Gene3D" id="3.30.160.60">
    <property type="entry name" value="Classic Zinc Finger"/>
    <property type="match status" value="2"/>
</dbReference>
<dbReference type="EMBL" id="UYYF01004316">
    <property type="protein sequence ID" value="VDN02229.1"/>
    <property type="molecule type" value="Genomic_DNA"/>
</dbReference>
<dbReference type="OMA" id="LCPERFN"/>
<reference evidence="8 9" key="2">
    <citation type="submission" date="2018-11" db="EMBL/GenBank/DDBJ databases">
        <authorList>
            <consortium name="Pathogen Informatics"/>
        </authorList>
    </citation>
    <scope>NUCLEOTIDE SEQUENCE [LARGE SCALE GENOMIC DNA]</scope>
</reference>
<dbReference type="InterPro" id="IPR013087">
    <property type="entry name" value="Znf_C2H2_type"/>
</dbReference>
<dbReference type="SMART" id="SM00355">
    <property type="entry name" value="ZnF_C2H2"/>
    <property type="match status" value="6"/>
</dbReference>
<protein>
    <submittedName>
        <fullName evidence="10">C2H2-type domain-containing protein</fullName>
    </submittedName>
</protein>
<evidence type="ECO:0000313" key="10">
    <source>
        <dbReference type="WBParaSite" id="TCLT_0000504001-mRNA-1"/>
    </source>
</evidence>
<dbReference type="GO" id="GO:0000981">
    <property type="term" value="F:DNA-binding transcription factor activity, RNA polymerase II-specific"/>
    <property type="evidence" value="ECO:0007669"/>
    <property type="project" value="TreeGrafter"/>
</dbReference>
<feature type="compositionally biased region" description="Polar residues" evidence="6">
    <location>
        <begin position="172"/>
        <end position="194"/>
    </location>
</feature>
<organism evidence="10">
    <name type="scientific">Thelazia callipaeda</name>
    <name type="common">Oriental eyeworm</name>
    <name type="synonym">Parasitic nematode</name>
    <dbReference type="NCBI Taxonomy" id="103827"/>
    <lineage>
        <taxon>Eukaryota</taxon>
        <taxon>Metazoa</taxon>
        <taxon>Ecdysozoa</taxon>
        <taxon>Nematoda</taxon>
        <taxon>Chromadorea</taxon>
        <taxon>Rhabditida</taxon>
        <taxon>Spirurina</taxon>
        <taxon>Spiruromorpha</taxon>
        <taxon>Thelazioidea</taxon>
        <taxon>Thelaziidae</taxon>
        <taxon>Thelazia</taxon>
    </lineage>
</organism>
<evidence type="ECO:0000256" key="6">
    <source>
        <dbReference type="SAM" id="MobiDB-lite"/>
    </source>
</evidence>
<accession>A0A0N5CXC0</accession>
<dbReference type="PROSITE" id="PS50157">
    <property type="entry name" value="ZINC_FINGER_C2H2_2"/>
    <property type="match status" value="2"/>
</dbReference>
<keyword evidence="3 5" id="KW-0863">Zinc-finger</keyword>
<dbReference type="PROSITE" id="PS00028">
    <property type="entry name" value="ZINC_FINGER_C2H2_1"/>
    <property type="match status" value="4"/>
</dbReference>
<reference evidence="10" key="1">
    <citation type="submission" date="2017-02" db="UniProtKB">
        <authorList>
            <consortium name="WormBaseParasite"/>
        </authorList>
    </citation>
    <scope>IDENTIFICATION</scope>
</reference>
<dbReference type="Proteomes" id="UP000276776">
    <property type="component" value="Unassembled WGS sequence"/>
</dbReference>
<dbReference type="AlphaFoldDB" id="A0A0N5CXC0"/>
<feature type="region of interest" description="Disordered" evidence="6">
    <location>
        <begin position="160"/>
        <end position="194"/>
    </location>
</feature>
<keyword evidence="1" id="KW-0479">Metal-binding</keyword>
<dbReference type="STRING" id="103827.A0A0N5CXC0"/>
<evidence type="ECO:0000256" key="2">
    <source>
        <dbReference type="ARBA" id="ARBA00022737"/>
    </source>
</evidence>
<evidence type="ECO:0000313" key="9">
    <source>
        <dbReference type="Proteomes" id="UP000276776"/>
    </source>
</evidence>
<dbReference type="GO" id="GO:0008270">
    <property type="term" value="F:zinc ion binding"/>
    <property type="evidence" value="ECO:0007669"/>
    <property type="project" value="UniProtKB-KW"/>
</dbReference>